<dbReference type="InterPro" id="IPR001258">
    <property type="entry name" value="NHL_repeat"/>
</dbReference>
<dbReference type="RefSeq" id="XP_044546191.1">
    <property type="nucleotide sequence ID" value="XM_044697546.1"/>
</dbReference>
<proteinExistence type="predicted"/>
<dbReference type="SUPFAM" id="SSF101898">
    <property type="entry name" value="NHL repeat"/>
    <property type="match status" value="1"/>
</dbReference>
<dbReference type="SUPFAM" id="SSF50969">
    <property type="entry name" value="YVTN repeat-like/Quinoprotein amine dehydrogenase"/>
    <property type="match status" value="1"/>
</dbReference>
<keyword evidence="3" id="KW-1133">Transmembrane helix</keyword>
<reference evidence="4 5" key="1">
    <citation type="journal article" date="2018" name="BMC Genomics">
        <title>The genome of Naegleria lovaniensis, the basis for a comparative approach to unravel pathogenicity factors of the human pathogenic amoeba N. fowleri.</title>
        <authorList>
            <person name="Liechti N."/>
            <person name="Schurch N."/>
            <person name="Bruggmann R."/>
            <person name="Wittwer M."/>
        </authorList>
    </citation>
    <scope>NUCLEOTIDE SEQUENCE [LARGE SCALE GENOMIC DNA]</scope>
    <source>
        <strain evidence="4 5">ATCC 30569</strain>
    </source>
</reference>
<evidence type="ECO:0000256" key="3">
    <source>
        <dbReference type="SAM" id="Phobius"/>
    </source>
</evidence>
<dbReference type="InterPro" id="IPR011042">
    <property type="entry name" value="6-blade_b-propeller_TolB-like"/>
</dbReference>
<keyword evidence="3" id="KW-0472">Membrane</keyword>
<keyword evidence="1" id="KW-0677">Repeat</keyword>
<sequence length="997" mass="108109">MDKNLSRSGLKTPSTQQQHAHKMHLLARHLFHHLVLHLFLLLLLLILLFTHFSIWSKIHSSPQHVDSFQQVVQASKLTSFPKPLYNISTWVGGGSNFNFAINSYGDSTNRVDAMYSCLQYPKSLSLNSNHSILYVAATYDHMIRKISKHPSNPNMNLISTVAGVGVDGFSDDSFLAKNAKLSRPTHAIEHPVNSDVIISDSGNHFSGYDGDSGLALNAKFNNSMYLAITKNGSWLYVADTFNGRVRRVNIPEGTIETIAGNPTGQNGDCPVAIDCLLDQPQESASNRIRILSLTTSPMSLTSLQLGGGVLNFPTQIALHENQQALYILDHNAKQVKKVSPLGASSVLQLVYGSEYFEQPGGLAVNSDLGHVYVSDVSSNLVKLFSNGDPKIVAGKCQRTEFIGDNVNGTEVELVRPSALAFDSISGELYIADTDNHVIRKLQNNGIIVTLAGNTQPGNFNTTMVVMANSTRLDAVAYMYPSVDVQTGKVSSLYMSDSGQSVIMKWNLMDGTIVGVAGTKLISADSGDGGLAIHALVSPKSLLVVNSNFSTNASAQQQAMKNQVRHGMIHTELALENTIYKNTIGEVYFVNSYSNTIRKILTNGTIVRVAGLAQQNVILNAGDGGLALEATMSPQAITFDLEGNLLVSSRGMIRKIFIHNGTIVGVAGQNGNYGFSGDEGLALNAQFSSNIPSLSGMVTTVAGNGSSSFSSIGEYEPSNALTRYVGPLSIIGGDNNSLYLVENNAKRVRKLIQYCQEGWTGSDCSILQLKKLRAYFETSMAFTGLTISLMIKIEDEDFKYYAPETITYSVSLFKEPMIQKSDLVVSSNFSLKDSFQYKFESNGNYSAEVKVMFERNVLGSVKSLNKLQVVNYEELMSENSMKDIPVKEVASLALNPEMYSNASTMVNTLSVLTRVLTSSSVRNSSDLSETLTVVNALGAISSNREEFLPTTVMSSISSFLSNVSSEIVVISQGMTSDSSNGQLSTVESTAKNILTEDF</sequence>
<organism evidence="4 5">
    <name type="scientific">Naegleria lovaniensis</name>
    <name type="common">Amoeba</name>
    <dbReference type="NCBI Taxonomy" id="51637"/>
    <lineage>
        <taxon>Eukaryota</taxon>
        <taxon>Discoba</taxon>
        <taxon>Heterolobosea</taxon>
        <taxon>Tetramitia</taxon>
        <taxon>Eutetramitia</taxon>
        <taxon>Vahlkampfiidae</taxon>
        <taxon>Naegleria</taxon>
    </lineage>
</organism>
<dbReference type="AlphaFoldDB" id="A0AA88KLH7"/>
<dbReference type="Proteomes" id="UP000816034">
    <property type="component" value="Unassembled WGS sequence"/>
</dbReference>
<evidence type="ECO:0000256" key="2">
    <source>
        <dbReference type="PROSITE-ProRule" id="PRU00504"/>
    </source>
</evidence>
<feature type="repeat" description="NHL" evidence="2">
    <location>
        <begin position="350"/>
        <end position="387"/>
    </location>
</feature>
<keyword evidence="3" id="KW-0812">Transmembrane</keyword>
<gene>
    <name evidence="4" type="ORF">C9374_007567</name>
</gene>
<dbReference type="SUPFAM" id="SSF63829">
    <property type="entry name" value="Calcium-dependent phosphotriesterase"/>
    <property type="match status" value="1"/>
</dbReference>
<dbReference type="GeneID" id="68100021"/>
<evidence type="ECO:0008006" key="6">
    <source>
        <dbReference type="Google" id="ProtNLM"/>
    </source>
</evidence>
<dbReference type="PROSITE" id="PS51125">
    <property type="entry name" value="NHL"/>
    <property type="match status" value="1"/>
</dbReference>
<dbReference type="PANTHER" id="PTHR46388">
    <property type="entry name" value="NHL REPEAT-CONTAINING PROTEIN 2"/>
    <property type="match status" value="1"/>
</dbReference>
<dbReference type="EMBL" id="PYSW02000030">
    <property type="protein sequence ID" value="KAG2378929.1"/>
    <property type="molecule type" value="Genomic_DNA"/>
</dbReference>
<evidence type="ECO:0000313" key="4">
    <source>
        <dbReference type="EMBL" id="KAG2378929.1"/>
    </source>
</evidence>
<evidence type="ECO:0000256" key="1">
    <source>
        <dbReference type="ARBA" id="ARBA00022737"/>
    </source>
</evidence>
<name>A0AA88KLH7_NAELO</name>
<protein>
    <recommendedName>
        <fullName evidence="6">NHL repeat-containing protein</fullName>
    </recommendedName>
</protein>
<dbReference type="InterPro" id="IPR011044">
    <property type="entry name" value="Quino_amine_DH_bsu"/>
</dbReference>
<feature type="transmembrane region" description="Helical" evidence="3">
    <location>
        <begin position="30"/>
        <end position="55"/>
    </location>
</feature>
<dbReference type="Gene3D" id="2.120.10.30">
    <property type="entry name" value="TolB, C-terminal domain"/>
    <property type="match status" value="4"/>
</dbReference>
<keyword evidence="5" id="KW-1185">Reference proteome</keyword>
<evidence type="ECO:0000313" key="5">
    <source>
        <dbReference type="Proteomes" id="UP000816034"/>
    </source>
</evidence>
<dbReference type="PANTHER" id="PTHR46388:SF2">
    <property type="entry name" value="NHL REPEAT-CONTAINING PROTEIN 2"/>
    <property type="match status" value="1"/>
</dbReference>
<comment type="caution">
    <text evidence="4">The sequence shown here is derived from an EMBL/GenBank/DDBJ whole genome shotgun (WGS) entry which is preliminary data.</text>
</comment>
<accession>A0AA88KLH7</accession>